<dbReference type="EMBL" id="JAVXUP010000839">
    <property type="protein sequence ID" value="KAK3020016.1"/>
    <property type="molecule type" value="Genomic_DNA"/>
</dbReference>
<proteinExistence type="predicted"/>
<gene>
    <name evidence="1" type="ORF">RJ639_004976</name>
</gene>
<comment type="caution">
    <text evidence="1">The sequence shown here is derived from an EMBL/GenBank/DDBJ whole genome shotgun (WGS) entry which is preliminary data.</text>
</comment>
<sequence>MKAGGGVVFGGPRAAALPTLLLGRGRATLRCYSSSPDHVSFIKEAAGTQSPEHLHQLLKMLQVKGEPLVSPAAKDGLIPLAIPLTRNSSGFVTALLRWPTAPPGYIIKAADLYLIQDVFYHLICESRCLQQDGDASGGGTEVDQYIHRILVEEDAKNSRESKDEVFHAAGDAAKKLYKKGDFVKSQISSLDVYLLQKVGLFPDILERKVLHHFQKGDHVSALVTGEFYTKKEHFPGFGRPFVFNAEVLLKVGRNLEAKDAARGALKSPWWTLGCQYQEVANIAQWEDEQIEYIKDRVTEEGRQEDLKKGKAPAQVALDEAAFLLDLASVEGTWDDYLERIAACYKEAGLHDIADFVALSGKSIEDLRKEEFVSTAQNAYYDADPALICMNYQQQ</sequence>
<accession>A0AA88W2N7</accession>
<dbReference type="Proteomes" id="UP001188597">
    <property type="component" value="Unassembled WGS sequence"/>
</dbReference>
<organism evidence="1 2">
    <name type="scientific">Escallonia herrerae</name>
    <dbReference type="NCBI Taxonomy" id="1293975"/>
    <lineage>
        <taxon>Eukaryota</taxon>
        <taxon>Viridiplantae</taxon>
        <taxon>Streptophyta</taxon>
        <taxon>Embryophyta</taxon>
        <taxon>Tracheophyta</taxon>
        <taxon>Spermatophyta</taxon>
        <taxon>Magnoliopsida</taxon>
        <taxon>eudicotyledons</taxon>
        <taxon>Gunneridae</taxon>
        <taxon>Pentapetalae</taxon>
        <taxon>asterids</taxon>
        <taxon>campanulids</taxon>
        <taxon>Escalloniales</taxon>
        <taxon>Escalloniaceae</taxon>
        <taxon>Escallonia</taxon>
    </lineage>
</organism>
<evidence type="ECO:0000313" key="1">
    <source>
        <dbReference type="EMBL" id="KAK3020016.1"/>
    </source>
</evidence>
<keyword evidence="2" id="KW-1185">Reference proteome</keyword>
<reference evidence="1" key="1">
    <citation type="submission" date="2022-12" db="EMBL/GenBank/DDBJ databases">
        <title>Draft genome assemblies for two species of Escallonia (Escalloniales).</title>
        <authorList>
            <person name="Chanderbali A."/>
            <person name="Dervinis C."/>
            <person name="Anghel I."/>
            <person name="Soltis D."/>
            <person name="Soltis P."/>
            <person name="Zapata F."/>
        </authorList>
    </citation>
    <scope>NUCLEOTIDE SEQUENCE</scope>
    <source>
        <strain evidence="1">UCBG64.0493</strain>
        <tissue evidence="1">Leaf</tissue>
    </source>
</reference>
<dbReference type="InterPro" id="IPR045287">
    <property type="entry name" value="PAB"/>
</dbReference>
<protein>
    <submittedName>
        <fullName evidence="1">Uncharacterized protein</fullName>
    </submittedName>
</protein>
<dbReference type="PANTHER" id="PTHR35115">
    <property type="entry name" value="CYCLIN DELTA-3"/>
    <property type="match status" value="1"/>
</dbReference>
<dbReference type="PANTHER" id="PTHR35115:SF7">
    <property type="entry name" value="CYCLIN DELTA-3"/>
    <property type="match status" value="1"/>
</dbReference>
<name>A0AA88W2N7_9ASTE</name>
<dbReference type="AlphaFoldDB" id="A0AA88W2N7"/>
<evidence type="ECO:0000313" key="2">
    <source>
        <dbReference type="Proteomes" id="UP001188597"/>
    </source>
</evidence>